<organism evidence="2 3">
    <name type="scientific">Gordonia cholesterolivorans</name>
    <dbReference type="NCBI Taxonomy" id="559625"/>
    <lineage>
        <taxon>Bacteria</taxon>
        <taxon>Bacillati</taxon>
        <taxon>Actinomycetota</taxon>
        <taxon>Actinomycetes</taxon>
        <taxon>Mycobacteriales</taxon>
        <taxon>Gordoniaceae</taxon>
        <taxon>Gordonia</taxon>
    </lineage>
</organism>
<dbReference type="PANTHER" id="PTHR43781:SF1">
    <property type="entry name" value="SACCHAROPINE DEHYDROGENASE"/>
    <property type="match status" value="1"/>
</dbReference>
<dbReference type="Gene3D" id="3.40.50.720">
    <property type="entry name" value="NAD(P)-binding Rossmann-like Domain"/>
    <property type="match status" value="1"/>
</dbReference>
<proteinExistence type="predicted"/>
<dbReference type="EMBL" id="BAAARB010000003">
    <property type="protein sequence ID" value="GAA2372084.1"/>
    <property type="molecule type" value="Genomic_DNA"/>
</dbReference>
<dbReference type="SUPFAM" id="SSF51735">
    <property type="entry name" value="NAD(P)-binding Rossmann-fold domains"/>
    <property type="match status" value="1"/>
</dbReference>
<evidence type="ECO:0000313" key="3">
    <source>
        <dbReference type="Proteomes" id="UP001501170"/>
    </source>
</evidence>
<sequence length="376" mass="38834">MTGRIVVLGATGYAGGLAVEALVRRGARPVIAGLRPQALAATAERFGGLDTQVADVTDFDSVRALVEPGDVLVTTVGPFERLGFAAARAAAEQGAHYVDSTGEVGFVRAIHERHDAVARKTGAVMVPAFGNDYVPGVLAGAVAAREAGDSARSLDIGYFVDGSLRRGRGLSSGTRATMSDAITLPVTVWKNGRLEDQRAASRVLTFDAGARRKAAMLATGTEVLFLPPAFPHLESVEVYNGWFPELSRAMSLLSAVVNTAVRIEPGRRLVAAVTGRSGGAPGGPDAAERSRSGAHTVAVARDRGGAVLAEVHATGPNVYDLTAELMAWAADRLASGHGEQPGVVGPVEAFGLDTLLAAGAEMGLTVGADPRSRRPV</sequence>
<dbReference type="InterPro" id="IPR036291">
    <property type="entry name" value="NAD(P)-bd_dom_sf"/>
</dbReference>
<feature type="domain" description="Saccharopine dehydrogenase NADP binding" evidence="1">
    <location>
        <begin position="5"/>
        <end position="101"/>
    </location>
</feature>
<protein>
    <submittedName>
        <fullName evidence="2">Saccharopine dehydrogenase NADP-binding domain-containing protein</fullName>
    </submittedName>
</protein>
<dbReference type="Proteomes" id="UP001501170">
    <property type="component" value="Unassembled WGS sequence"/>
</dbReference>
<keyword evidence="3" id="KW-1185">Reference proteome</keyword>
<evidence type="ECO:0000313" key="2">
    <source>
        <dbReference type="EMBL" id="GAA2372084.1"/>
    </source>
</evidence>
<accession>A0ABN3H884</accession>
<dbReference type="Pfam" id="PF03435">
    <property type="entry name" value="Sacchrp_dh_NADP"/>
    <property type="match status" value="1"/>
</dbReference>
<dbReference type="InterPro" id="IPR005097">
    <property type="entry name" value="Sacchrp_dh_NADP-bd"/>
</dbReference>
<dbReference type="PANTHER" id="PTHR43781">
    <property type="entry name" value="SACCHAROPINE DEHYDROGENASE"/>
    <property type="match status" value="1"/>
</dbReference>
<reference evidence="2 3" key="1">
    <citation type="journal article" date="2019" name="Int. J. Syst. Evol. Microbiol.">
        <title>The Global Catalogue of Microorganisms (GCM) 10K type strain sequencing project: providing services to taxonomists for standard genome sequencing and annotation.</title>
        <authorList>
            <consortium name="The Broad Institute Genomics Platform"/>
            <consortium name="The Broad Institute Genome Sequencing Center for Infectious Disease"/>
            <person name="Wu L."/>
            <person name="Ma J."/>
        </authorList>
    </citation>
    <scope>NUCLEOTIDE SEQUENCE [LARGE SCALE GENOMIC DNA]</scope>
    <source>
        <strain evidence="2 3">JCM 16227</strain>
    </source>
</reference>
<name>A0ABN3H884_9ACTN</name>
<dbReference type="RefSeq" id="WP_346075129.1">
    <property type="nucleotide sequence ID" value="NZ_BAAARB010000003.1"/>
</dbReference>
<comment type="caution">
    <text evidence="2">The sequence shown here is derived from an EMBL/GenBank/DDBJ whole genome shotgun (WGS) entry which is preliminary data.</text>
</comment>
<gene>
    <name evidence="2" type="ORF">GCM10009855_09270</name>
</gene>
<evidence type="ECO:0000259" key="1">
    <source>
        <dbReference type="Pfam" id="PF03435"/>
    </source>
</evidence>